<proteinExistence type="predicted"/>
<protein>
    <recommendedName>
        <fullName evidence="3">Dienelactone hydrolase domain-containing protein</fullName>
    </recommendedName>
</protein>
<dbReference type="PANTHER" id="PTHR47668">
    <property type="entry name" value="DIENELACTONE HYDROLASE FAMILY PROTEIN (AFU_ORTHOLOGUE AFUA_6G01940)"/>
    <property type="match status" value="1"/>
</dbReference>
<gene>
    <name evidence="1" type="ORF">CC85DRAFT_26027</name>
</gene>
<dbReference type="GeneID" id="28981431"/>
<dbReference type="OrthoDB" id="2147163at2759"/>
<reference evidence="1 2" key="1">
    <citation type="submission" date="2015-03" db="EMBL/GenBank/DDBJ databases">
        <title>Genomics and transcriptomics of the oil-accumulating basidiomycete yeast T. oleaginosus allow insights into substrate utilization and the diverse evolutionary trajectories of mating systems in fungi.</title>
        <authorList>
            <consortium name="DOE Joint Genome Institute"/>
            <person name="Kourist R."/>
            <person name="Kracht O."/>
            <person name="Bracharz F."/>
            <person name="Lipzen A."/>
            <person name="Nolan M."/>
            <person name="Ohm R."/>
            <person name="Grigoriev I."/>
            <person name="Sun S."/>
            <person name="Heitman J."/>
            <person name="Bruck T."/>
            <person name="Nowrousian M."/>
        </authorList>
    </citation>
    <scope>NUCLEOTIDE SEQUENCE [LARGE SCALE GENOMIC DNA]</scope>
    <source>
        <strain evidence="1 2">IBC0246</strain>
    </source>
</reference>
<keyword evidence="2" id="KW-1185">Reference proteome</keyword>
<evidence type="ECO:0000313" key="1">
    <source>
        <dbReference type="EMBL" id="KLT44297.1"/>
    </source>
</evidence>
<sequence length="112" mass="11737">MSKGESGSLIFAIAVPQCCWRWSLNAGCLYKSTAPAASTTLCPATLSYAPRQTSLTTACCSLPPVSADYTPKGTYGKVAGLKAYTVGPEDAKAAVLMVYDVFGYSPQILQGE</sequence>
<evidence type="ECO:0000313" key="2">
    <source>
        <dbReference type="Proteomes" id="UP000053611"/>
    </source>
</evidence>
<dbReference type="AlphaFoldDB" id="A0A0J0XT85"/>
<dbReference type="PANTHER" id="PTHR47668:SF1">
    <property type="entry name" value="DIENELACTONE HYDROLASE DOMAIN-CONTAINING PROTEIN-RELATED"/>
    <property type="match status" value="1"/>
</dbReference>
<dbReference type="STRING" id="879819.A0A0J0XT85"/>
<dbReference type="RefSeq" id="XP_018280788.1">
    <property type="nucleotide sequence ID" value="XM_018420828.1"/>
</dbReference>
<dbReference type="Proteomes" id="UP000053611">
    <property type="component" value="Unassembled WGS sequence"/>
</dbReference>
<organism evidence="1 2">
    <name type="scientific">Cutaneotrichosporon oleaginosum</name>
    <dbReference type="NCBI Taxonomy" id="879819"/>
    <lineage>
        <taxon>Eukaryota</taxon>
        <taxon>Fungi</taxon>
        <taxon>Dikarya</taxon>
        <taxon>Basidiomycota</taxon>
        <taxon>Agaricomycotina</taxon>
        <taxon>Tremellomycetes</taxon>
        <taxon>Trichosporonales</taxon>
        <taxon>Trichosporonaceae</taxon>
        <taxon>Cutaneotrichosporon</taxon>
    </lineage>
</organism>
<dbReference type="EMBL" id="KQ087188">
    <property type="protein sequence ID" value="KLT44297.1"/>
    <property type="molecule type" value="Genomic_DNA"/>
</dbReference>
<accession>A0A0J0XT85</accession>
<evidence type="ECO:0008006" key="3">
    <source>
        <dbReference type="Google" id="ProtNLM"/>
    </source>
</evidence>
<name>A0A0J0XT85_9TREE</name>